<accession>A0A1H9W8S0</accession>
<evidence type="ECO:0000313" key="2">
    <source>
        <dbReference type="Proteomes" id="UP000199028"/>
    </source>
</evidence>
<name>A0A1H9W8S0_9PSEU</name>
<dbReference type="Pfam" id="PF14428">
    <property type="entry name" value="DddA-like"/>
    <property type="match status" value="1"/>
</dbReference>
<gene>
    <name evidence="1" type="ORF">SAMN05216195_111142</name>
</gene>
<protein>
    <submittedName>
        <fullName evidence="1">SCP1.201-like deaminase</fullName>
    </submittedName>
</protein>
<evidence type="ECO:0000313" key="1">
    <source>
        <dbReference type="EMBL" id="SES30245.1"/>
    </source>
</evidence>
<reference evidence="2" key="1">
    <citation type="submission" date="2016-10" db="EMBL/GenBank/DDBJ databases">
        <authorList>
            <person name="Varghese N."/>
            <person name="Submissions S."/>
        </authorList>
    </citation>
    <scope>NUCLEOTIDE SEQUENCE [LARGE SCALE GENOMIC DNA]</scope>
    <source>
        <strain evidence="2">CGMCC 4.578</strain>
    </source>
</reference>
<dbReference type="InterPro" id="IPR032724">
    <property type="entry name" value="SCP1.201-like"/>
</dbReference>
<proteinExistence type="predicted"/>
<sequence length="69" mass="7705">MKLAAHMAERGIKHATVIINYQPCKGRFGCDTLVPILLPEGATLTVHGVAPDGTWFRKRYSGGARPWWR</sequence>
<dbReference type="AlphaFoldDB" id="A0A1H9W8S0"/>
<keyword evidence="2" id="KW-1185">Reference proteome</keyword>
<organism evidence="1 2">
    <name type="scientific">Lentzea flaviverrucosa</name>
    <dbReference type="NCBI Taxonomy" id="200379"/>
    <lineage>
        <taxon>Bacteria</taxon>
        <taxon>Bacillati</taxon>
        <taxon>Actinomycetota</taxon>
        <taxon>Actinomycetes</taxon>
        <taxon>Pseudonocardiales</taxon>
        <taxon>Pseudonocardiaceae</taxon>
        <taxon>Lentzea</taxon>
    </lineage>
</organism>
<dbReference type="Proteomes" id="UP000199028">
    <property type="component" value="Unassembled WGS sequence"/>
</dbReference>
<dbReference type="EMBL" id="FOFT01000011">
    <property type="protein sequence ID" value="SES30245.1"/>
    <property type="molecule type" value="Genomic_DNA"/>
</dbReference>